<name>A0A1X3RSK8_9GAMM</name>
<gene>
    <name evidence="2" type="ORF">AU511_11385</name>
</gene>
<dbReference type="AlphaFoldDB" id="A0A1X3RSK8"/>
<reference evidence="2 3" key="1">
    <citation type="submission" date="2016-02" db="EMBL/GenBank/DDBJ databases">
        <title>Species-wide whole genome sequencing reveals diversity, host range in Lonsdalea quercina.</title>
        <authorList>
            <person name="Li Y."/>
        </authorList>
    </citation>
    <scope>NUCLEOTIDE SEQUENCE [LARGE SCALE GENOMIC DNA]</scope>
    <source>
        <strain evidence="2 3">LMG 26264</strain>
    </source>
</reference>
<comment type="caution">
    <text evidence="2">The sequence shown here is derived from an EMBL/GenBank/DDBJ whole genome shotgun (WGS) entry which is preliminary data.</text>
</comment>
<dbReference type="EMBL" id="LUTP01000028">
    <property type="protein sequence ID" value="OSN04827.1"/>
    <property type="molecule type" value="Genomic_DNA"/>
</dbReference>
<evidence type="ECO:0000313" key="2">
    <source>
        <dbReference type="EMBL" id="OSN04827.1"/>
    </source>
</evidence>
<evidence type="ECO:0000313" key="3">
    <source>
        <dbReference type="Proteomes" id="UP000194020"/>
    </source>
</evidence>
<feature type="compositionally biased region" description="Basic residues" evidence="1">
    <location>
        <begin position="38"/>
        <end position="52"/>
    </location>
</feature>
<feature type="region of interest" description="Disordered" evidence="1">
    <location>
        <begin position="38"/>
        <end position="74"/>
    </location>
</feature>
<evidence type="ECO:0000256" key="1">
    <source>
        <dbReference type="SAM" id="MobiDB-lite"/>
    </source>
</evidence>
<sequence length="98" mass="11602">MTPVHQMHLRGKSDTLARLATAKIKKRGEIERSFRKRFRAARKARKRHRRARVERSDLPTHLRRVQPSAKEEQDDGWLESLAAVVRVTSRNHEYQHGR</sequence>
<protein>
    <submittedName>
        <fullName evidence="2">Uncharacterized protein</fullName>
    </submittedName>
</protein>
<dbReference type="RefSeq" id="WP_094109771.1">
    <property type="nucleotide sequence ID" value="NZ_LUTP01000028.1"/>
</dbReference>
<organism evidence="2 3">
    <name type="scientific">Lonsdalea iberica</name>
    <dbReference type="NCBI Taxonomy" id="1082703"/>
    <lineage>
        <taxon>Bacteria</taxon>
        <taxon>Pseudomonadati</taxon>
        <taxon>Pseudomonadota</taxon>
        <taxon>Gammaproteobacteria</taxon>
        <taxon>Enterobacterales</taxon>
        <taxon>Pectobacteriaceae</taxon>
        <taxon>Lonsdalea</taxon>
    </lineage>
</organism>
<proteinExistence type="predicted"/>
<accession>A0A1X3RSK8</accession>
<dbReference type="Proteomes" id="UP000194020">
    <property type="component" value="Unassembled WGS sequence"/>
</dbReference>